<evidence type="ECO:0000256" key="1">
    <source>
        <dbReference type="SAM" id="Phobius"/>
    </source>
</evidence>
<feature type="transmembrane region" description="Helical" evidence="1">
    <location>
        <begin position="232"/>
        <end position="251"/>
    </location>
</feature>
<comment type="caution">
    <text evidence="2">The sequence shown here is derived from an EMBL/GenBank/DDBJ whole genome shotgun (WGS) entry which is preliminary data.</text>
</comment>
<keyword evidence="3" id="KW-1185">Reference proteome</keyword>
<keyword evidence="1" id="KW-1133">Transmembrane helix</keyword>
<evidence type="ECO:0000313" key="3">
    <source>
        <dbReference type="Proteomes" id="UP000284178"/>
    </source>
</evidence>
<dbReference type="EMBL" id="QRUP01000004">
    <property type="protein sequence ID" value="RGR75541.1"/>
    <property type="molecule type" value="Genomic_DNA"/>
</dbReference>
<feature type="transmembrane region" description="Helical" evidence="1">
    <location>
        <begin position="85"/>
        <end position="107"/>
    </location>
</feature>
<dbReference type="RefSeq" id="WP_117894273.1">
    <property type="nucleotide sequence ID" value="NZ_CABJCV010000004.1"/>
</dbReference>
<protein>
    <recommendedName>
        <fullName evidence="4">Type II secretion system protein GspF domain-containing protein</fullName>
    </recommendedName>
</protein>
<sequence>MRGMKILFLVLGFCYSAVVFKLDRSDGQRFLETRAMRKLKEISYFGLIRRIEILGGHYPAGQYASQAAILGTLCGLLCYATTEHWFYSAVIASLAVFFLPSFFYMNLKRLAQEKEEKEMLTYVSTAILYIREDKNSLRILKDCAALVEAPLKKDLELCVGQIEANSDFAQALDDLEKKYEYSQVRNLHLLLKGKKIEGGRNEQLVDYLFDNTEKSELLINDYRQKKAAGRSVFYFMMILNLLAALVMKKMFHSSMYVNLTTETFRFCIFLFYLLNAATLFLYESWCSRNDKLE</sequence>
<gene>
    <name evidence="2" type="ORF">DWY25_04715</name>
</gene>
<accession>A0A412G4P4</accession>
<evidence type="ECO:0000313" key="2">
    <source>
        <dbReference type="EMBL" id="RGR75541.1"/>
    </source>
</evidence>
<organism evidence="2 3">
    <name type="scientific">Holdemania filiformis</name>
    <dbReference type="NCBI Taxonomy" id="61171"/>
    <lineage>
        <taxon>Bacteria</taxon>
        <taxon>Bacillati</taxon>
        <taxon>Bacillota</taxon>
        <taxon>Erysipelotrichia</taxon>
        <taxon>Erysipelotrichales</taxon>
        <taxon>Erysipelotrichaceae</taxon>
        <taxon>Holdemania</taxon>
    </lineage>
</organism>
<dbReference type="GeneID" id="83014706"/>
<keyword evidence="1" id="KW-0472">Membrane</keyword>
<feature type="transmembrane region" description="Helical" evidence="1">
    <location>
        <begin position="263"/>
        <end position="282"/>
    </location>
</feature>
<dbReference type="Proteomes" id="UP000284178">
    <property type="component" value="Unassembled WGS sequence"/>
</dbReference>
<name>A0A412G4P4_9FIRM</name>
<reference evidence="2 3" key="1">
    <citation type="submission" date="2018-08" db="EMBL/GenBank/DDBJ databases">
        <title>A genome reference for cultivated species of the human gut microbiota.</title>
        <authorList>
            <person name="Zou Y."/>
            <person name="Xue W."/>
            <person name="Luo G."/>
        </authorList>
    </citation>
    <scope>NUCLEOTIDE SEQUENCE [LARGE SCALE GENOMIC DNA]</scope>
    <source>
        <strain evidence="2 3">AF24-29</strain>
    </source>
</reference>
<keyword evidence="1" id="KW-0812">Transmembrane</keyword>
<evidence type="ECO:0008006" key="4">
    <source>
        <dbReference type="Google" id="ProtNLM"/>
    </source>
</evidence>
<proteinExistence type="predicted"/>
<dbReference type="AlphaFoldDB" id="A0A412G4P4"/>